<dbReference type="PANTHER" id="PTHR33164:SF43">
    <property type="entry name" value="HTH-TYPE TRANSCRIPTIONAL REPRESSOR YETL"/>
    <property type="match status" value="1"/>
</dbReference>
<reference evidence="3 5" key="2">
    <citation type="submission" date="2018-08" db="EMBL/GenBank/DDBJ databases">
        <title>A genome reference for cultivated species of the human gut microbiota.</title>
        <authorList>
            <person name="Zou Y."/>
            <person name="Xue W."/>
            <person name="Luo G."/>
        </authorList>
    </citation>
    <scope>NUCLEOTIDE SEQUENCE [LARGE SCALE GENOMIC DNA]</scope>
    <source>
        <strain evidence="3 5">AF16-31</strain>
    </source>
</reference>
<dbReference type="Proteomes" id="UP000285693">
    <property type="component" value="Unassembled WGS sequence"/>
</dbReference>
<dbReference type="Proteomes" id="UP000095727">
    <property type="component" value="Unassembled WGS sequence"/>
</dbReference>
<dbReference type="InterPro" id="IPR000835">
    <property type="entry name" value="HTH_MarR-typ"/>
</dbReference>
<dbReference type="SUPFAM" id="SSF46785">
    <property type="entry name" value="Winged helix' DNA-binding domain"/>
    <property type="match status" value="1"/>
</dbReference>
<dbReference type="EMBL" id="CYXR01000035">
    <property type="protein sequence ID" value="CUN16586.1"/>
    <property type="molecule type" value="Genomic_DNA"/>
</dbReference>
<evidence type="ECO:0000313" key="2">
    <source>
        <dbReference type="EMBL" id="CUN16586.1"/>
    </source>
</evidence>
<accession>A0A173UQF5</accession>
<dbReference type="AlphaFoldDB" id="A0A173UQF5"/>
<dbReference type="PROSITE" id="PS50995">
    <property type="entry name" value="HTH_MARR_2"/>
    <property type="match status" value="1"/>
</dbReference>
<evidence type="ECO:0000313" key="4">
    <source>
        <dbReference type="Proteomes" id="UP000095727"/>
    </source>
</evidence>
<dbReference type="GO" id="GO:0006950">
    <property type="term" value="P:response to stress"/>
    <property type="evidence" value="ECO:0007669"/>
    <property type="project" value="TreeGrafter"/>
</dbReference>
<dbReference type="Gene3D" id="1.10.10.10">
    <property type="entry name" value="Winged helix-like DNA-binding domain superfamily/Winged helix DNA-binding domain"/>
    <property type="match status" value="1"/>
</dbReference>
<dbReference type="Pfam" id="PF12802">
    <property type="entry name" value="MarR_2"/>
    <property type="match status" value="1"/>
</dbReference>
<organism evidence="2 4">
    <name type="scientific">Coprococcus comes</name>
    <dbReference type="NCBI Taxonomy" id="410072"/>
    <lineage>
        <taxon>Bacteria</taxon>
        <taxon>Bacillati</taxon>
        <taxon>Bacillota</taxon>
        <taxon>Clostridia</taxon>
        <taxon>Lachnospirales</taxon>
        <taxon>Lachnospiraceae</taxon>
        <taxon>Coprococcus</taxon>
    </lineage>
</organism>
<evidence type="ECO:0000313" key="5">
    <source>
        <dbReference type="Proteomes" id="UP000285693"/>
    </source>
</evidence>
<dbReference type="RefSeq" id="WP_055158520.1">
    <property type="nucleotide sequence ID" value="NZ_CYXR01000035.1"/>
</dbReference>
<dbReference type="PANTHER" id="PTHR33164">
    <property type="entry name" value="TRANSCRIPTIONAL REGULATOR, MARR FAMILY"/>
    <property type="match status" value="1"/>
</dbReference>
<evidence type="ECO:0000259" key="1">
    <source>
        <dbReference type="PROSITE" id="PS50995"/>
    </source>
</evidence>
<dbReference type="InterPro" id="IPR036388">
    <property type="entry name" value="WH-like_DNA-bd_sf"/>
</dbReference>
<feature type="domain" description="HTH marR-type" evidence="1">
    <location>
        <begin position="3"/>
        <end position="136"/>
    </location>
</feature>
<sequence length="147" mass="16702">MNITYLLVLMQRIGKMHEQKLKELCRQYDLSLIEAKIIAFLHNNPTKDTAGDIVELRMLSKGNVSQAVDLLCQKGLLSKTADQTDRRKTHLSLLPSCENVTGAIDTFQSAFYHNLFDGFSLEEFQMFASLNERLASNVATIYHKGDY</sequence>
<gene>
    <name evidence="3" type="ORF">DWW65_10905</name>
    <name evidence="2" type="ORF">ERS852574_03115</name>
</gene>
<protein>
    <submittedName>
        <fullName evidence="2 3">MarR family</fullName>
    </submittedName>
</protein>
<dbReference type="SMART" id="SM00347">
    <property type="entry name" value="HTH_MARR"/>
    <property type="match status" value="1"/>
</dbReference>
<reference evidence="2 4" key="1">
    <citation type="submission" date="2015-09" db="EMBL/GenBank/DDBJ databases">
        <authorList>
            <consortium name="Pathogen Informatics"/>
        </authorList>
    </citation>
    <scope>NUCLEOTIDE SEQUENCE [LARGE SCALE GENOMIC DNA]</scope>
    <source>
        <strain evidence="2 4">2789STDY5834962</strain>
    </source>
</reference>
<dbReference type="InterPro" id="IPR036390">
    <property type="entry name" value="WH_DNA-bd_sf"/>
</dbReference>
<evidence type="ECO:0000313" key="3">
    <source>
        <dbReference type="EMBL" id="RGU44958.1"/>
    </source>
</evidence>
<dbReference type="EMBL" id="QRXY01000013">
    <property type="protein sequence ID" value="RGU44958.1"/>
    <property type="molecule type" value="Genomic_DNA"/>
</dbReference>
<dbReference type="InterPro" id="IPR039422">
    <property type="entry name" value="MarR/SlyA-like"/>
</dbReference>
<name>A0A173UQF5_9FIRM</name>
<dbReference type="GO" id="GO:0003700">
    <property type="term" value="F:DNA-binding transcription factor activity"/>
    <property type="evidence" value="ECO:0007669"/>
    <property type="project" value="InterPro"/>
</dbReference>
<proteinExistence type="predicted"/>